<accession>A0A5N5SVG2</accession>
<dbReference type="Proteomes" id="UP000326759">
    <property type="component" value="Unassembled WGS sequence"/>
</dbReference>
<evidence type="ECO:0000256" key="1">
    <source>
        <dbReference type="SAM" id="MobiDB-lite"/>
    </source>
</evidence>
<dbReference type="EMBL" id="SEYY01019680">
    <property type="protein sequence ID" value="KAB7498012.1"/>
    <property type="molecule type" value="Genomic_DNA"/>
</dbReference>
<proteinExistence type="predicted"/>
<keyword evidence="3" id="KW-1185">Reference proteome</keyword>
<dbReference type="AlphaFoldDB" id="A0A5N5SVG2"/>
<dbReference type="OrthoDB" id="343582at2759"/>
<comment type="caution">
    <text evidence="2">The sequence shown here is derived from an EMBL/GenBank/DDBJ whole genome shotgun (WGS) entry which is preliminary data.</text>
</comment>
<reference evidence="2 3" key="1">
    <citation type="journal article" date="2019" name="PLoS Biol.">
        <title>Sex chromosomes control vertical transmission of feminizing Wolbachia symbionts in an isopod.</title>
        <authorList>
            <person name="Becking T."/>
            <person name="Chebbi M.A."/>
            <person name="Giraud I."/>
            <person name="Moumen B."/>
            <person name="Laverre T."/>
            <person name="Caubet Y."/>
            <person name="Peccoud J."/>
            <person name="Gilbert C."/>
            <person name="Cordaux R."/>
        </authorList>
    </citation>
    <scope>NUCLEOTIDE SEQUENCE [LARGE SCALE GENOMIC DNA]</scope>
    <source>
        <strain evidence="2">ANa2</strain>
        <tissue evidence="2">Whole body excluding digestive tract and cuticle</tissue>
    </source>
</reference>
<organism evidence="2 3">
    <name type="scientific">Armadillidium nasatum</name>
    <dbReference type="NCBI Taxonomy" id="96803"/>
    <lineage>
        <taxon>Eukaryota</taxon>
        <taxon>Metazoa</taxon>
        <taxon>Ecdysozoa</taxon>
        <taxon>Arthropoda</taxon>
        <taxon>Crustacea</taxon>
        <taxon>Multicrustacea</taxon>
        <taxon>Malacostraca</taxon>
        <taxon>Eumalacostraca</taxon>
        <taxon>Peracarida</taxon>
        <taxon>Isopoda</taxon>
        <taxon>Oniscidea</taxon>
        <taxon>Crinocheta</taxon>
        <taxon>Armadillidiidae</taxon>
        <taxon>Armadillidium</taxon>
    </lineage>
</organism>
<feature type="region of interest" description="Disordered" evidence="1">
    <location>
        <begin position="595"/>
        <end position="619"/>
    </location>
</feature>
<evidence type="ECO:0000313" key="3">
    <source>
        <dbReference type="Proteomes" id="UP000326759"/>
    </source>
</evidence>
<evidence type="ECO:0000313" key="2">
    <source>
        <dbReference type="EMBL" id="KAB7498012.1"/>
    </source>
</evidence>
<sequence length="712" mass="80875">MNEVQDIQTQDHLAKTHGEERKLIHSYVNKKYSDHESVYTGSWRRRSYNNYSPNQEMNSPNYYNRNIAKSENIQYNGIELPSVSDKLLNIISIIQCESQTKTIDIDGKPREIRVYGERAIILMDWDKPYTVSFESIQCNIIFDSGEYVFPMQIGENYREFFVNGESHRIKLGVPTQELMLDGKGYQCFFGNKPITVHFAGKHRTIGLDCRTPRVLFGQNINTEFLLGYVELTVDSKKVAKLYLDAKPQVFMLEEKPYIIKFICAFQKVNINGAKFSVEFGGFPICILVEGTRKYLRFSNLPSFVIPGITKVQGMENEDLPGPNYDSNTLSHVRVNRVPDFPSFPNCPPPSPSIVVNNNSKPSQTSQAAPPVVNINAVFNIPPPTIAADVPHQNATPVSFNTFPQKSEPSLTQKDISQQILPVLPSAHPSNISIISGSYVSSSEFPCNLQHPPPMQSIITDNYCPPLFPYPPPPLPSKVATPFKEPTPPPTNPEAVHDLVNRLVKSGVIENLKVGKNKENKMKNNYRKKEDTIKNDSRESPNKLNFVDDIPVDSMMKLENLKRPNDKMKNSLHQGEQCLMCGERYFDEELHNQGSSFKNSKNHVTSEVDKQTSTSDSSCEKKKKDYIPSVEVSDDPIHNVCFICHEAFNQIKACGILYYEEAVQVECINYHSRCYQDHLKKIEEKGNLDVIKEKQLEKRESKICENDGEEESL</sequence>
<protein>
    <submittedName>
        <fullName evidence="2">Uncharacterized protein</fullName>
    </submittedName>
</protein>
<gene>
    <name evidence="2" type="ORF">Anas_00082</name>
</gene>
<name>A0A5N5SVG2_9CRUS</name>